<dbReference type="Proteomes" id="UP001500067">
    <property type="component" value="Unassembled WGS sequence"/>
</dbReference>
<keyword evidence="5 7" id="KW-0472">Membrane</keyword>
<dbReference type="InterPro" id="IPR025857">
    <property type="entry name" value="MacB_PCD"/>
</dbReference>
<name>A0ABP8NM00_9BACT</name>
<dbReference type="PANTHER" id="PTHR30572:SF4">
    <property type="entry name" value="ABC TRANSPORTER PERMEASE YTRF"/>
    <property type="match status" value="1"/>
</dbReference>
<comment type="subcellular location">
    <subcellularLocation>
        <location evidence="1">Cell membrane</location>
        <topology evidence="1">Multi-pass membrane protein</topology>
    </subcellularLocation>
</comment>
<dbReference type="InterPro" id="IPR050250">
    <property type="entry name" value="Macrolide_Exporter_MacB"/>
</dbReference>
<keyword evidence="4 7" id="KW-1133">Transmembrane helix</keyword>
<evidence type="ECO:0000259" key="9">
    <source>
        <dbReference type="Pfam" id="PF12704"/>
    </source>
</evidence>
<comment type="similarity">
    <text evidence="6">Belongs to the ABC-4 integral membrane protein family.</text>
</comment>
<gene>
    <name evidence="10" type="ORF">GCM10023093_24380</name>
</gene>
<dbReference type="Pfam" id="PF12704">
    <property type="entry name" value="MacB_PCD"/>
    <property type="match status" value="1"/>
</dbReference>
<evidence type="ECO:0000313" key="10">
    <source>
        <dbReference type="EMBL" id="GAA4467860.1"/>
    </source>
</evidence>
<evidence type="ECO:0000259" key="8">
    <source>
        <dbReference type="Pfam" id="PF02687"/>
    </source>
</evidence>
<reference evidence="11" key="1">
    <citation type="journal article" date="2019" name="Int. J. Syst. Evol. Microbiol.">
        <title>The Global Catalogue of Microorganisms (GCM) 10K type strain sequencing project: providing services to taxonomists for standard genome sequencing and annotation.</title>
        <authorList>
            <consortium name="The Broad Institute Genomics Platform"/>
            <consortium name="The Broad Institute Genome Sequencing Center for Infectious Disease"/>
            <person name="Wu L."/>
            <person name="Ma J."/>
        </authorList>
    </citation>
    <scope>NUCLEOTIDE SEQUENCE [LARGE SCALE GENOMIC DNA]</scope>
    <source>
        <strain evidence="11">JCM 32105</strain>
    </source>
</reference>
<evidence type="ECO:0000256" key="3">
    <source>
        <dbReference type="ARBA" id="ARBA00022692"/>
    </source>
</evidence>
<protein>
    <submittedName>
        <fullName evidence="10">ABC transporter permease</fullName>
    </submittedName>
</protein>
<feature type="transmembrane region" description="Helical" evidence="7">
    <location>
        <begin position="339"/>
        <end position="372"/>
    </location>
</feature>
<keyword evidence="3 7" id="KW-0812">Transmembrane</keyword>
<keyword evidence="11" id="KW-1185">Reference proteome</keyword>
<dbReference type="EMBL" id="BAABFA010000018">
    <property type="protein sequence ID" value="GAA4467860.1"/>
    <property type="molecule type" value="Genomic_DNA"/>
</dbReference>
<evidence type="ECO:0000256" key="2">
    <source>
        <dbReference type="ARBA" id="ARBA00022475"/>
    </source>
</evidence>
<evidence type="ECO:0000256" key="1">
    <source>
        <dbReference type="ARBA" id="ARBA00004651"/>
    </source>
</evidence>
<dbReference type="PANTHER" id="PTHR30572">
    <property type="entry name" value="MEMBRANE COMPONENT OF TRANSPORTER-RELATED"/>
    <property type="match status" value="1"/>
</dbReference>
<dbReference type="Pfam" id="PF02687">
    <property type="entry name" value="FtsX"/>
    <property type="match status" value="1"/>
</dbReference>
<evidence type="ECO:0000256" key="5">
    <source>
        <dbReference type="ARBA" id="ARBA00023136"/>
    </source>
</evidence>
<sequence>MTNFWQITGTSIVQAFLELKANKLRTFLSLLGITIGIFCIISVLTVLDSLKNNIQKDMATLGSNVLYVGRWPWMDDGTEYKWWEYWRRPGMTPQEVRAIEANVPDVAAVTLCLSSHRITVKYNDAELSSIAGYAVLNYFDKVQNIDIQLGRYLSSSEIDGGNNAVVLGYAVYRNLFGGNTDPLGKNVSFLGKKFNVVGVMKKAGQNMAGFDYDNSVVFPYYSAATVLDVHSLNYDPILAVKAADGKDVDEVKYEVEGVLRRMRKVRPGQPNDFAINQLSQVSERLNMVFGTIDIVGWFIGGLSLLVGAFGIANIMFVTVRERTRIIGLKKAIGAKNSSVLLEFLLEAVVLSLIGGVAGIMIVMLISLILTYGFEFEVILSLSNFFIGIFVSIFVGVLAGIIPAVSASKLDPVVAIRSN</sequence>
<organism evidence="10 11">
    <name type="scientific">Nemorincola caseinilytica</name>
    <dbReference type="NCBI Taxonomy" id="2054315"/>
    <lineage>
        <taxon>Bacteria</taxon>
        <taxon>Pseudomonadati</taxon>
        <taxon>Bacteroidota</taxon>
        <taxon>Chitinophagia</taxon>
        <taxon>Chitinophagales</taxon>
        <taxon>Chitinophagaceae</taxon>
        <taxon>Nemorincola</taxon>
    </lineage>
</organism>
<evidence type="ECO:0000256" key="6">
    <source>
        <dbReference type="ARBA" id="ARBA00038076"/>
    </source>
</evidence>
<keyword evidence="2" id="KW-1003">Cell membrane</keyword>
<feature type="domain" description="MacB-like periplasmic core" evidence="9">
    <location>
        <begin position="26"/>
        <end position="256"/>
    </location>
</feature>
<dbReference type="InterPro" id="IPR003838">
    <property type="entry name" value="ABC3_permease_C"/>
</dbReference>
<accession>A0ABP8NM00</accession>
<proteinExistence type="inferred from homology"/>
<feature type="transmembrane region" description="Helical" evidence="7">
    <location>
        <begin position="384"/>
        <end position="406"/>
    </location>
</feature>
<evidence type="ECO:0000256" key="4">
    <source>
        <dbReference type="ARBA" id="ARBA00022989"/>
    </source>
</evidence>
<evidence type="ECO:0000313" key="11">
    <source>
        <dbReference type="Proteomes" id="UP001500067"/>
    </source>
</evidence>
<feature type="domain" description="ABC3 transporter permease C-terminal" evidence="8">
    <location>
        <begin position="298"/>
        <end position="411"/>
    </location>
</feature>
<feature type="transmembrane region" description="Helical" evidence="7">
    <location>
        <begin position="294"/>
        <end position="319"/>
    </location>
</feature>
<feature type="transmembrane region" description="Helical" evidence="7">
    <location>
        <begin position="27"/>
        <end position="47"/>
    </location>
</feature>
<dbReference type="RefSeq" id="WP_345083591.1">
    <property type="nucleotide sequence ID" value="NZ_BAABFA010000018.1"/>
</dbReference>
<comment type="caution">
    <text evidence="10">The sequence shown here is derived from an EMBL/GenBank/DDBJ whole genome shotgun (WGS) entry which is preliminary data.</text>
</comment>
<evidence type="ECO:0000256" key="7">
    <source>
        <dbReference type="SAM" id="Phobius"/>
    </source>
</evidence>